<organism evidence="2 3">
    <name type="scientific">Pisolithus microcarpus 441</name>
    <dbReference type="NCBI Taxonomy" id="765257"/>
    <lineage>
        <taxon>Eukaryota</taxon>
        <taxon>Fungi</taxon>
        <taxon>Dikarya</taxon>
        <taxon>Basidiomycota</taxon>
        <taxon>Agaricomycotina</taxon>
        <taxon>Agaricomycetes</taxon>
        <taxon>Agaricomycetidae</taxon>
        <taxon>Boletales</taxon>
        <taxon>Sclerodermatineae</taxon>
        <taxon>Pisolithaceae</taxon>
        <taxon>Pisolithus</taxon>
    </lineage>
</organism>
<feature type="region of interest" description="Disordered" evidence="1">
    <location>
        <begin position="60"/>
        <end position="93"/>
    </location>
</feature>
<dbReference type="OrthoDB" id="277029at2759"/>
<reference evidence="2 3" key="1">
    <citation type="submission" date="2014-04" db="EMBL/GenBank/DDBJ databases">
        <authorList>
            <consortium name="DOE Joint Genome Institute"/>
            <person name="Kuo A."/>
            <person name="Kohler A."/>
            <person name="Costa M.D."/>
            <person name="Nagy L.G."/>
            <person name="Floudas D."/>
            <person name="Copeland A."/>
            <person name="Barry K.W."/>
            <person name="Cichocki N."/>
            <person name="Veneault-Fourrey C."/>
            <person name="LaButti K."/>
            <person name="Lindquist E.A."/>
            <person name="Lipzen A."/>
            <person name="Lundell T."/>
            <person name="Morin E."/>
            <person name="Murat C."/>
            <person name="Sun H."/>
            <person name="Tunlid A."/>
            <person name="Henrissat B."/>
            <person name="Grigoriev I.V."/>
            <person name="Hibbett D.S."/>
            <person name="Martin F."/>
            <person name="Nordberg H.P."/>
            <person name="Cantor M.N."/>
            <person name="Hua S.X."/>
        </authorList>
    </citation>
    <scope>NUCLEOTIDE SEQUENCE [LARGE SCALE GENOMIC DNA]</scope>
    <source>
        <strain evidence="2 3">441</strain>
    </source>
</reference>
<dbReference type="HOGENOM" id="CLU_2074084_0_0_1"/>
<evidence type="ECO:0000313" key="2">
    <source>
        <dbReference type="EMBL" id="KIK27015.1"/>
    </source>
</evidence>
<dbReference type="Proteomes" id="UP000054018">
    <property type="component" value="Unassembled WGS sequence"/>
</dbReference>
<evidence type="ECO:0000313" key="3">
    <source>
        <dbReference type="Proteomes" id="UP000054018"/>
    </source>
</evidence>
<sequence>MWLTVSQLSHITTASSTSPHSQIARSPYALPSIVSGARSTLYRTLGDIIGLGDCQVFSYTPDPDPHANDYSDDKDDVTSVADEYSSDDLDLNEGDATFEFDADDQDFVTSSDQIDGQV</sequence>
<proteinExistence type="predicted"/>
<dbReference type="EMBL" id="KN833698">
    <property type="protein sequence ID" value="KIK27015.1"/>
    <property type="molecule type" value="Genomic_DNA"/>
</dbReference>
<dbReference type="AlphaFoldDB" id="A0A0C9YPQ7"/>
<evidence type="ECO:0000256" key="1">
    <source>
        <dbReference type="SAM" id="MobiDB-lite"/>
    </source>
</evidence>
<dbReference type="Gene3D" id="3.40.1000.50">
    <property type="entry name" value="Repressor of RNA polymerase III transcription Maf1"/>
    <property type="match status" value="1"/>
</dbReference>
<name>A0A0C9YPQ7_9AGAM</name>
<reference evidence="3" key="2">
    <citation type="submission" date="2015-01" db="EMBL/GenBank/DDBJ databases">
        <title>Evolutionary Origins and Diversification of the Mycorrhizal Mutualists.</title>
        <authorList>
            <consortium name="DOE Joint Genome Institute"/>
            <consortium name="Mycorrhizal Genomics Consortium"/>
            <person name="Kohler A."/>
            <person name="Kuo A."/>
            <person name="Nagy L.G."/>
            <person name="Floudas D."/>
            <person name="Copeland A."/>
            <person name="Barry K.W."/>
            <person name="Cichocki N."/>
            <person name="Veneault-Fourrey C."/>
            <person name="LaButti K."/>
            <person name="Lindquist E.A."/>
            <person name="Lipzen A."/>
            <person name="Lundell T."/>
            <person name="Morin E."/>
            <person name="Murat C."/>
            <person name="Riley R."/>
            <person name="Ohm R."/>
            <person name="Sun H."/>
            <person name="Tunlid A."/>
            <person name="Henrissat B."/>
            <person name="Grigoriev I.V."/>
            <person name="Hibbett D.S."/>
            <person name="Martin F."/>
        </authorList>
    </citation>
    <scope>NUCLEOTIDE SEQUENCE [LARGE SCALE GENOMIC DNA]</scope>
    <source>
        <strain evidence="3">441</strain>
    </source>
</reference>
<accession>A0A0C9YPQ7</accession>
<feature type="compositionally biased region" description="Acidic residues" evidence="1">
    <location>
        <begin position="84"/>
        <end position="93"/>
    </location>
</feature>
<keyword evidence="3" id="KW-1185">Reference proteome</keyword>
<gene>
    <name evidence="2" type="ORF">PISMIDRAFT_8544</name>
</gene>
<dbReference type="STRING" id="765257.A0A0C9YPQ7"/>
<dbReference type="InterPro" id="IPR038564">
    <property type="entry name" value="Maf1_sf"/>
</dbReference>
<protein>
    <submittedName>
        <fullName evidence="2">Uncharacterized protein</fullName>
    </submittedName>
</protein>